<gene>
    <name evidence="13" type="ORF">GLAREA_07551</name>
</gene>
<dbReference type="InterPro" id="IPR027370">
    <property type="entry name" value="Znf-RING_euk"/>
</dbReference>
<keyword evidence="6" id="KW-0862">Zinc</keyword>
<evidence type="ECO:0000313" key="13">
    <source>
        <dbReference type="EMBL" id="EPE32418.1"/>
    </source>
</evidence>
<evidence type="ECO:0000256" key="4">
    <source>
        <dbReference type="ARBA" id="ARBA00022723"/>
    </source>
</evidence>
<evidence type="ECO:0000256" key="10">
    <source>
        <dbReference type="PROSITE-ProRule" id="PRU01215"/>
    </source>
</evidence>
<dbReference type="InterPro" id="IPR044063">
    <property type="entry name" value="ZF_RING_GID"/>
</dbReference>
<keyword evidence="3" id="KW-0963">Cytoplasm</keyword>
<comment type="function">
    <text evidence="1">Involved in the proteasome-dependent degradation of fructose-1,6-bisphosphatase.</text>
</comment>
<dbReference type="RefSeq" id="XP_008080430.1">
    <property type="nucleotide sequence ID" value="XM_008082239.1"/>
</dbReference>
<evidence type="ECO:0000256" key="2">
    <source>
        <dbReference type="ARBA" id="ARBA00004496"/>
    </source>
</evidence>
<name>S3E1R2_GLAL2</name>
<feature type="domain" description="RING-Gid-type" evidence="12">
    <location>
        <begin position="353"/>
        <end position="394"/>
    </location>
</feature>
<dbReference type="GO" id="GO:0005634">
    <property type="term" value="C:nucleus"/>
    <property type="evidence" value="ECO:0007669"/>
    <property type="project" value="TreeGrafter"/>
</dbReference>
<dbReference type="InterPro" id="IPR013083">
    <property type="entry name" value="Znf_RING/FYVE/PHD"/>
</dbReference>
<dbReference type="GO" id="GO:0008270">
    <property type="term" value="F:zinc ion binding"/>
    <property type="evidence" value="ECO:0007669"/>
    <property type="project" value="UniProtKB-KW"/>
</dbReference>
<dbReference type="InterPro" id="IPR013144">
    <property type="entry name" value="CRA_dom"/>
</dbReference>
<evidence type="ECO:0000256" key="5">
    <source>
        <dbReference type="ARBA" id="ARBA00022771"/>
    </source>
</evidence>
<dbReference type="GO" id="GO:0061630">
    <property type="term" value="F:ubiquitin protein ligase activity"/>
    <property type="evidence" value="ECO:0007669"/>
    <property type="project" value="InterPro"/>
</dbReference>
<accession>S3E1R2</accession>
<dbReference type="PANTHER" id="PTHR12170">
    <property type="entry name" value="MACROPHAGE ERYTHROBLAST ATTACHER-RELATED"/>
    <property type="match status" value="1"/>
</dbReference>
<dbReference type="GO" id="GO:0005737">
    <property type="term" value="C:cytoplasm"/>
    <property type="evidence" value="ECO:0007669"/>
    <property type="project" value="UniProtKB-SubCell"/>
</dbReference>
<dbReference type="KEGG" id="glz:GLAREA_07551"/>
<reference evidence="13 14" key="1">
    <citation type="journal article" date="2013" name="BMC Genomics">
        <title>Genomics-driven discovery of the pneumocandin biosynthetic gene cluster in the fungus Glarea lozoyensis.</title>
        <authorList>
            <person name="Chen L."/>
            <person name="Yue Q."/>
            <person name="Zhang X."/>
            <person name="Xiang M."/>
            <person name="Wang C."/>
            <person name="Li S."/>
            <person name="Che Y."/>
            <person name="Ortiz-Lopez F.J."/>
            <person name="Bills G.F."/>
            <person name="Liu X."/>
            <person name="An Z."/>
        </authorList>
    </citation>
    <scope>NUCLEOTIDE SEQUENCE [LARGE SCALE GENOMIC DNA]</scope>
    <source>
        <strain evidence="14">ATCC 20868 / MF5171</strain>
    </source>
</reference>
<comment type="subcellular location">
    <subcellularLocation>
        <location evidence="2">Cytoplasm</location>
    </subcellularLocation>
</comment>
<evidence type="ECO:0000256" key="3">
    <source>
        <dbReference type="ARBA" id="ARBA00022490"/>
    </source>
</evidence>
<dbReference type="InterPro" id="IPR045098">
    <property type="entry name" value="Fyv10_fam"/>
</dbReference>
<dbReference type="eggNOG" id="KOG2817">
    <property type="taxonomic scope" value="Eukaryota"/>
</dbReference>
<dbReference type="OMA" id="LIRECKM"/>
<sequence>MDVIQIELAKLRRDGSLNQSIADVDKIIEQLERARETILENPDQASKTLVSLQNPLKNGFDRVLDDLKKVDKGQKSYEKTLNRNFPVKALPTDYDALASYPTLINRAIAMHLVREGQFSVASTFMEETRANPPHPQSAPGTPNLNQIEEDLGSIKSRELEDKFAGMYNILHELKARNLGPAIDWARANSPQLEERGSTLEFELCKLQYVWLFLGPEINGMPNDVNNGLLGALKYAREHFQRFQGRFTRDIQQLSTAMAYVSNLRASPYWRTFDIETAWDDVASSFTREFCSSLGLSAESPLYVAATAGAIALPSHVKYANIVKKKHTEWTTQNEFPVEIPLPRSMIYHAIFVCPVSKEQSTEDNPPMMMPCGHVVAKESLAKLSKGGRFKCPYCPNESQPKDAREIIL</sequence>
<feature type="zinc finger region" description="RING-Gid-type" evidence="10">
    <location>
        <begin position="353"/>
        <end position="394"/>
    </location>
</feature>
<protein>
    <recommendedName>
        <fullName evidence="9">GID complex catalytic subunit 2</fullName>
    </recommendedName>
    <alternativeName>
        <fullName evidence="8">Glucose-induced degradation protein 2</fullName>
    </alternativeName>
</protein>
<evidence type="ECO:0000256" key="9">
    <source>
        <dbReference type="ARBA" id="ARBA00080744"/>
    </source>
</evidence>
<dbReference type="GO" id="GO:0043161">
    <property type="term" value="P:proteasome-mediated ubiquitin-dependent protein catabolic process"/>
    <property type="evidence" value="ECO:0007669"/>
    <property type="project" value="InterPro"/>
</dbReference>
<evidence type="ECO:0000313" key="14">
    <source>
        <dbReference type="Proteomes" id="UP000016922"/>
    </source>
</evidence>
<dbReference type="OrthoDB" id="1933281at2759"/>
<keyword evidence="4" id="KW-0479">Metal-binding</keyword>
<dbReference type="Pfam" id="PF13445">
    <property type="entry name" value="zf-RING_UBOX"/>
    <property type="match status" value="1"/>
</dbReference>
<dbReference type="SMART" id="SM00757">
    <property type="entry name" value="CRA"/>
    <property type="match status" value="1"/>
</dbReference>
<comment type="similarity">
    <text evidence="7">Belongs to the RMD5/GID2 family.</text>
</comment>
<evidence type="ECO:0000259" key="11">
    <source>
        <dbReference type="PROSITE" id="PS50897"/>
    </source>
</evidence>
<feature type="domain" description="CTLH" evidence="11">
    <location>
        <begin position="162"/>
        <end position="209"/>
    </location>
</feature>
<evidence type="ECO:0000256" key="7">
    <source>
        <dbReference type="ARBA" id="ARBA00061136"/>
    </source>
</evidence>
<dbReference type="PANTHER" id="PTHR12170:SF3">
    <property type="entry name" value="GH10162P"/>
    <property type="match status" value="1"/>
</dbReference>
<proteinExistence type="inferred from homology"/>
<dbReference type="HOGENOM" id="CLU_020227_0_0_1"/>
<dbReference type="SMART" id="SM00668">
    <property type="entry name" value="CTLH"/>
    <property type="match status" value="1"/>
</dbReference>
<dbReference type="InterPro" id="IPR037683">
    <property type="entry name" value="Rmd5_dRing"/>
</dbReference>
<dbReference type="GeneID" id="19466604"/>
<dbReference type="Pfam" id="PF10607">
    <property type="entry name" value="CTLH"/>
    <property type="match status" value="1"/>
</dbReference>
<dbReference type="FunFam" id="3.30.40.10:FF:000143">
    <property type="entry name" value="Regulator of gluconeogenesis Rmd5"/>
    <property type="match status" value="1"/>
</dbReference>
<dbReference type="InterPro" id="IPR006594">
    <property type="entry name" value="LisH"/>
</dbReference>
<keyword evidence="5 10" id="KW-0863">Zinc-finger</keyword>
<dbReference type="AlphaFoldDB" id="S3E1R2"/>
<dbReference type="EMBL" id="KE145359">
    <property type="protein sequence ID" value="EPE32418.1"/>
    <property type="molecule type" value="Genomic_DNA"/>
</dbReference>
<dbReference type="InterPro" id="IPR024964">
    <property type="entry name" value="CTLH/CRA"/>
</dbReference>
<evidence type="ECO:0000256" key="6">
    <source>
        <dbReference type="ARBA" id="ARBA00022833"/>
    </source>
</evidence>
<dbReference type="PROSITE" id="PS50896">
    <property type="entry name" value="LISH"/>
    <property type="match status" value="1"/>
</dbReference>
<dbReference type="Gene3D" id="3.30.40.10">
    <property type="entry name" value="Zinc/RING finger domain, C3HC4 (zinc finger)"/>
    <property type="match status" value="1"/>
</dbReference>
<evidence type="ECO:0000259" key="12">
    <source>
        <dbReference type="PROSITE" id="PS51867"/>
    </source>
</evidence>
<evidence type="ECO:0000256" key="8">
    <source>
        <dbReference type="ARBA" id="ARBA00075398"/>
    </source>
</evidence>
<dbReference type="CDD" id="cd16652">
    <property type="entry name" value="dRING_Rmd5p-like"/>
    <property type="match status" value="1"/>
</dbReference>
<dbReference type="InterPro" id="IPR006595">
    <property type="entry name" value="CTLH_C"/>
</dbReference>
<dbReference type="PROSITE" id="PS50897">
    <property type="entry name" value="CTLH"/>
    <property type="match status" value="1"/>
</dbReference>
<evidence type="ECO:0000256" key="1">
    <source>
        <dbReference type="ARBA" id="ARBA00002343"/>
    </source>
</evidence>
<dbReference type="Proteomes" id="UP000016922">
    <property type="component" value="Unassembled WGS sequence"/>
</dbReference>
<dbReference type="GO" id="GO:0034657">
    <property type="term" value="C:GID complex"/>
    <property type="evidence" value="ECO:0007669"/>
    <property type="project" value="TreeGrafter"/>
</dbReference>
<organism evidence="13 14">
    <name type="scientific">Glarea lozoyensis (strain ATCC 20868 / MF5171)</name>
    <dbReference type="NCBI Taxonomy" id="1116229"/>
    <lineage>
        <taxon>Eukaryota</taxon>
        <taxon>Fungi</taxon>
        <taxon>Dikarya</taxon>
        <taxon>Ascomycota</taxon>
        <taxon>Pezizomycotina</taxon>
        <taxon>Leotiomycetes</taxon>
        <taxon>Helotiales</taxon>
        <taxon>Helotiaceae</taxon>
        <taxon>Glarea</taxon>
    </lineage>
</organism>
<dbReference type="STRING" id="1116229.S3E1R2"/>
<keyword evidence="14" id="KW-1185">Reference proteome</keyword>
<dbReference type="PROSITE" id="PS51867">
    <property type="entry name" value="ZF_RING_GID"/>
    <property type="match status" value="1"/>
</dbReference>
<dbReference type="SUPFAM" id="SSF57850">
    <property type="entry name" value="RING/U-box"/>
    <property type="match status" value="1"/>
</dbReference>